<dbReference type="AlphaFoldDB" id="A0A840ZMQ9"/>
<dbReference type="PROSITE" id="PS50231">
    <property type="entry name" value="RICIN_B_LECTIN"/>
    <property type="match status" value="2"/>
</dbReference>
<dbReference type="Gene3D" id="2.60.40.10">
    <property type="entry name" value="Immunoglobulins"/>
    <property type="match status" value="1"/>
</dbReference>
<dbReference type="Gene3D" id="2.130.10.80">
    <property type="entry name" value="Galactose oxidase/kelch, beta-propeller"/>
    <property type="match status" value="1"/>
</dbReference>
<dbReference type="Pfam" id="PF07250">
    <property type="entry name" value="Glyoxal_oxid_N"/>
    <property type="match status" value="1"/>
</dbReference>
<keyword evidence="5" id="KW-1185">Reference proteome</keyword>
<feature type="region of interest" description="Disordered" evidence="2">
    <location>
        <begin position="309"/>
        <end position="377"/>
    </location>
</feature>
<dbReference type="InterPro" id="IPR015202">
    <property type="entry name" value="GO-like_E_set"/>
</dbReference>
<evidence type="ECO:0000259" key="3">
    <source>
        <dbReference type="SMART" id="SM00458"/>
    </source>
</evidence>
<dbReference type="PANTHER" id="PTHR32208:SF56">
    <property type="entry name" value="GALACTOSE OXIDASE-RELATED"/>
    <property type="match status" value="1"/>
</dbReference>
<dbReference type="RefSeq" id="WP_312886090.1">
    <property type="nucleotide sequence ID" value="NZ_JACHOP010000023.1"/>
</dbReference>
<dbReference type="InterPro" id="IPR035992">
    <property type="entry name" value="Ricin_B-like_lectins"/>
</dbReference>
<feature type="region of interest" description="Disordered" evidence="2">
    <location>
        <begin position="581"/>
        <end position="620"/>
    </location>
</feature>
<dbReference type="InterPro" id="IPR014756">
    <property type="entry name" value="Ig_E-set"/>
</dbReference>
<dbReference type="InterPro" id="IPR011043">
    <property type="entry name" value="Gal_Oxase/kelch_b-propeller"/>
</dbReference>
<dbReference type="InterPro" id="IPR037293">
    <property type="entry name" value="Gal_Oxidase_central_sf"/>
</dbReference>
<accession>A0A840ZMQ9</accession>
<dbReference type="InterPro" id="IPR006652">
    <property type="entry name" value="Kelch_1"/>
</dbReference>
<feature type="compositionally biased region" description="Gly residues" evidence="2">
    <location>
        <begin position="310"/>
        <end position="377"/>
    </location>
</feature>
<dbReference type="SMART" id="SM00612">
    <property type="entry name" value="Kelch"/>
    <property type="match status" value="2"/>
</dbReference>
<feature type="domain" description="Ricin B lectin" evidence="3">
    <location>
        <begin position="618"/>
        <end position="749"/>
    </location>
</feature>
<dbReference type="InterPro" id="IPR013783">
    <property type="entry name" value="Ig-like_fold"/>
</dbReference>
<keyword evidence="1" id="KW-0732">Signal</keyword>
<sequence length="1225" mass="124339">MVPLLGAAPVPASADIDFAARTGSGPIKVAHSGMCLTVPGANPAETVQIVQQACTGAAEQTWRIQPAGNGFSLVNQATGLCMDSQTSRTNGSAVWQIRCRNLTQQTWSAQAQGAGVRLNAAYSGKCLDVYGGSRAVGERLIQWDCWGGDNQTFVPAPSPVAPPTTGGGTSGGTGGGTTGTTSVTLTLTAINGWYAKEVFLFVRNASGAVTAQTTVASYNFGAATAGLNTPSQPIAVPAGSTWGAGLRIWANGDKSRRGTPILYYSDTPNQRALQSSGNCAAGGRQDAWGDAGTAGRNVLYTLNCTAPTGTGTGGGTVTDPGTGGTGTGGGTSGTGTGGTGTGTGTGGTGTGGTGTGGTGGTDTGGGTGGTGTGGTGTGTGTATWTRCATENQTCAFSGTRTVRYGANGTYATRTAAGPIACNNATFGDPLYGVAKACDLQDAAPTGTGAATATAVTLTPTSVDGWFAKEVFLFTRNADGSVGPQTLVLSYNFGATPAGMNTPSQPITVPAGGRWAVGLRIWANQDKSRNGTPILYYSDTPNERALQTSGDCAAGGRQDVWGDSGAPGRNVIYTLRCTATTGTGTGTGGTGGTGTGGTGTGTGADGGTVTPPPGEPAPTGASVLINRRSGNCVDGAGNGVLQQICRDPASQNWTFLPASGGYQIRNATTGQCLAVENAGTGNGARVVQQGCSTAANALFRLRKLDKWTEIVATHSGRCLSPTGGNDNRNSGSAIVQWDCDSADPQRWTILGPEGRAPSAWTAPRGIGIVPVAGAVLPNGKVVFWAAEQRTSFNSGNGTWTTLYDPATDRSVDTYVANTGHNMFCPGTNVLPDGRILITGGITAGVSTIYDPAANTWTRVADMNITRGYNASTTLSNGDSFTYGGSWSGGAGGKDGEVWSPSTNRWRVLRNVKGEAAADPSVPVYPGDTHYWLFAGSNGSVFHAGPSTDMHWIDTSGDGSLRSVGKRGNDRFAVNGTANMYDIGKIYKAGGAPAYTGVPSLDTAFTIDIGAGPNGAVSVAETAPMLFPRTYMNSVVLPDGDIVTVGGQIVAAQFTDNLPVMMPEIWSPRTGKVRRLAPMAIPRNYHSIAMLMLDGRVLVGGGGLCGGCGGADHLDFEILTPPNLFDAQGNLASRPTITAAPTGATVGGTLSVTTDRAVTGFSLVRLSSVTHSTNTDQRRVPLAVTQSGTSHQLALPTDPGILLPGTWMLFAMDAAGVPSVAKVVRIR</sequence>
<evidence type="ECO:0000313" key="5">
    <source>
        <dbReference type="Proteomes" id="UP000583454"/>
    </source>
</evidence>
<evidence type="ECO:0000313" key="4">
    <source>
        <dbReference type="EMBL" id="MBB5759472.1"/>
    </source>
</evidence>
<dbReference type="PANTHER" id="PTHR32208">
    <property type="entry name" value="SECRETED PROTEIN-RELATED"/>
    <property type="match status" value="1"/>
</dbReference>
<dbReference type="InterPro" id="IPR009880">
    <property type="entry name" value="Glyoxal_oxidase_N"/>
</dbReference>
<protein>
    <recommendedName>
        <fullName evidence="3">Ricin B lectin domain-containing protein</fullName>
    </recommendedName>
</protein>
<dbReference type="Gene3D" id="2.80.10.50">
    <property type="match status" value="3"/>
</dbReference>
<reference evidence="4 5" key="1">
    <citation type="submission" date="2020-08" db="EMBL/GenBank/DDBJ databases">
        <title>Genomic Encyclopedia of Type Strains, Phase IV (KMG-IV): sequencing the most valuable type-strain genomes for metagenomic binning, comparative biology and taxonomic classification.</title>
        <authorList>
            <person name="Goeker M."/>
        </authorList>
    </citation>
    <scope>NUCLEOTIDE SEQUENCE [LARGE SCALE GENOMIC DNA]</scope>
    <source>
        <strain evidence="4 5">DSM 2163</strain>
    </source>
</reference>
<comment type="caution">
    <text evidence="4">The sequence shown here is derived from an EMBL/GenBank/DDBJ whole genome shotgun (WGS) entry which is preliminary data.</text>
</comment>
<dbReference type="CDD" id="cd00161">
    <property type="entry name" value="beta-trefoil_Ricin-like"/>
    <property type="match status" value="2"/>
</dbReference>
<dbReference type="Proteomes" id="UP000583454">
    <property type="component" value="Unassembled WGS sequence"/>
</dbReference>
<dbReference type="Pfam" id="PF09118">
    <property type="entry name" value="GO-like_E_set"/>
    <property type="match status" value="1"/>
</dbReference>
<dbReference type="InterPro" id="IPR000772">
    <property type="entry name" value="Ricin_B_lectin"/>
</dbReference>
<dbReference type="SUPFAM" id="SSF81296">
    <property type="entry name" value="E set domains"/>
    <property type="match status" value="1"/>
</dbReference>
<dbReference type="CDD" id="cd02851">
    <property type="entry name" value="E_set_GO_C"/>
    <property type="match status" value="1"/>
</dbReference>
<evidence type="ECO:0000256" key="1">
    <source>
        <dbReference type="ARBA" id="ARBA00022729"/>
    </source>
</evidence>
<feature type="domain" description="Ricin B lectin" evidence="3">
    <location>
        <begin position="24"/>
        <end position="156"/>
    </location>
</feature>
<proteinExistence type="predicted"/>
<dbReference type="Pfam" id="PF00652">
    <property type="entry name" value="Ricin_B_lectin"/>
    <property type="match status" value="2"/>
</dbReference>
<feature type="compositionally biased region" description="Gly residues" evidence="2">
    <location>
        <begin position="582"/>
        <end position="605"/>
    </location>
</feature>
<dbReference type="SUPFAM" id="SSF50370">
    <property type="entry name" value="Ricin B-like lectins"/>
    <property type="match status" value="2"/>
</dbReference>
<gene>
    <name evidence="4" type="ORF">HNR00_004206</name>
</gene>
<evidence type="ECO:0000256" key="2">
    <source>
        <dbReference type="SAM" id="MobiDB-lite"/>
    </source>
</evidence>
<organism evidence="4 5">
    <name type="scientific">Methylorubrum rhodinum</name>
    <dbReference type="NCBI Taxonomy" id="29428"/>
    <lineage>
        <taxon>Bacteria</taxon>
        <taxon>Pseudomonadati</taxon>
        <taxon>Pseudomonadota</taxon>
        <taxon>Alphaproteobacteria</taxon>
        <taxon>Hyphomicrobiales</taxon>
        <taxon>Methylobacteriaceae</taxon>
        <taxon>Methylorubrum</taxon>
    </lineage>
</organism>
<dbReference type="SMART" id="SM00458">
    <property type="entry name" value="RICIN"/>
    <property type="match status" value="2"/>
</dbReference>
<dbReference type="SUPFAM" id="SSF50965">
    <property type="entry name" value="Galactose oxidase, central domain"/>
    <property type="match status" value="1"/>
</dbReference>
<name>A0A840ZMQ9_9HYPH</name>
<dbReference type="EMBL" id="JACHOP010000023">
    <property type="protein sequence ID" value="MBB5759472.1"/>
    <property type="molecule type" value="Genomic_DNA"/>
</dbReference>